<evidence type="ECO:0000256" key="1">
    <source>
        <dbReference type="SAM" id="Phobius"/>
    </source>
</evidence>
<evidence type="ECO:0000313" key="3">
    <source>
        <dbReference type="Proteomes" id="UP000027822"/>
    </source>
</evidence>
<dbReference type="AlphaFoldDB" id="A0A073K3G1"/>
<proteinExistence type="predicted"/>
<gene>
    <name evidence="2" type="ORF">BAMA_10095</name>
</gene>
<keyword evidence="1" id="KW-0472">Membrane</keyword>
<feature type="transmembrane region" description="Helical" evidence="1">
    <location>
        <begin position="32"/>
        <end position="52"/>
    </location>
</feature>
<comment type="caution">
    <text evidence="2">The sequence shown here is derived from an EMBL/GenBank/DDBJ whole genome shotgun (WGS) entry which is preliminary data.</text>
</comment>
<organism evidence="2 3">
    <name type="scientific">Bacillus manliponensis</name>
    <dbReference type="NCBI Taxonomy" id="574376"/>
    <lineage>
        <taxon>Bacteria</taxon>
        <taxon>Bacillati</taxon>
        <taxon>Bacillota</taxon>
        <taxon>Bacilli</taxon>
        <taxon>Bacillales</taxon>
        <taxon>Bacillaceae</taxon>
        <taxon>Bacillus</taxon>
        <taxon>Bacillus cereus group</taxon>
    </lineage>
</organism>
<accession>A0A073K3G1</accession>
<sequence>MHMIKKLPYIQFIIGLLSIVTFILATFHVLPFVLTVFFIAFLNFTFAFGAFYKRLYHSFVLGIMLGFAFLIVGMVLIK</sequence>
<dbReference type="EMBL" id="JOTN01000002">
    <property type="protein sequence ID" value="KEK21131.1"/>
    <property type="molecule type" value="Genomic_DNA"/>
</dbReference>
<dbReference type="Proteomes" id="UP000027822">
    <property type="component" value="Unassembled WGS sequence"/>
</dbReference>
<dbReference type="eggNOG" id="ENOG5030EDU">
    <property type="taxonomic scope" value="Bacteria"/>
</dbReference>
<keyword evidence="1" id="KW-0812">Transmembrane</keyword>
<feature type="transmembrane region" description="Helical" evidence="1">
    <location>
        <begin position="59"/>
        <end position="77"/>
    </location>
</feature>
<dbReference type="OrthoDB" id="2882143at2"/>
<protein>
    <submittedName>
        <fullName evidence="2">Uncharacterized protein</fullName>
    </submittedName>
</protein>
<dbReference type="STRING" id="574376.BAMA_10095"/>
<dbReference type="Pfam" id="PF13033">
    <property type="entry name" value="DUF3894"/>
    <property type="match status" value="1"/>
</dbReference>
<keyword evidence="3" id="KW-1185">Reference proteome</keyword>
<keyword evidence="1" id="KW-1133">Transmembrane helix</keyword>
<reference evidence="2 3" key="1">
    <citation type="submission" date="2014-06" db="EMBL/GenBank/DDBJ databases">
        <title>Draft genome sequence of Bacillus manliponensis JCM 15802 (MCCC 1A00708).</title>
        <authorList>
            <person name="Lai Q."/>
            <person name="Liu Y."/>
            <person name="Shao Z."/>
        </authorList>
    </citation>
    <scope>NUCLEOTIDE SEQUENCE [LARGE SCALE GENOMIC DNA]</scope>
    <source>
        <strain evidence="2 3">JCM 15802</strain>
    </source>
</reference>
<evidence type="ECO:0000313" key="2">
    <source>
        <dbReference type="EMBL" id="KEK21131.1"/>
    </source>
</evidence>
<name>A0A073K3G1_9BACI</name>
<dbReference type="RefSeq" id="WP_034636122.1">
    <property type="nucleotide sequence ID" value="NZ_CBCSJC010000001.1"/>
</dbReference>
<dbReference type="InterPro" id="IPR024993">
    <property type="entry name" value="DUF3894"/>
</dbReference>
<feature type="transmembrane region" description="Helical" evidence="1">
    <location>
        <begin position="7"/>
        <end position="26"/>
    </location>
</feature>